<keyword evidence="2" id="KW-1185">Reference proteome</keyword>
<name>A0AAN9LDR9_PHACN</name>
<proteinExistence type="predicted"/>
<sequence length="207" mass="22472">MGGGAWPFLVGGAICLVNSVNERDLSLLNSYVEIIAIVGLQRGIPSKRESSARVDYVPALCTHRPSLLPIEWSGEVFGLRRRGRSAARDVDHCRCLNQPVRPANAYQTHSAQRLGLVLPCASSRGRATRCIRSQARVSRQNTNLGASCAKEYEAVSKFGTESPAISVDEPTLETNRGCGTPDIMDLLTPHAPSVRYLRDLRSGGATR</sequence>
<reference evidence="1 2" key="1">
    <citation type="submission" date="2024-01" db="EMBL/GenBank/DDBJ databases">
        <title>The genomes of 5 underutilized Papilionoideae crops provide insights into root nodulation and disease resistanc.</title>
        <authorList>
            <person name="Jiang F."/>
        </authorList>
    </citation>
    <scope>NUCLEOTIDE SEQUENCE [LARGE SCALE GENOMIC DNA]</scope>
    <source>
        <strain evidence="1">JINMINGXINNONG_FW02</strain>
        <tissue evidence="1">Leaves</tissue>
    </source>
</reference>
<comment type="caution">
    <text evidence="1">The sequence shown here is derived from an EMBL/GenBank/DDBJ whole genome shotgun (WGS) entry which is preliminary data.</text>
</comment>
<gene>
    <name evidence="1" type="ORF">VNO80_30948</name>
</gene>
<protein>
    <submittedName>
        <fullName evidence="1">Uncharacterized protein</fullName>
    </submittedName>
</protein>
<dbReference type="EMBL" id="JAYMYR010000011">
    <property type="protein sequence ID" value="KAK7334167.1"/>
    <property type="molecule type" value="Genomic_DNA"/>
</dbReference>
<dbReference type="AlphaFoldDB" id="A0AAN9LDR9"/>
<organism evidence="1 2">
    <name type="scientific">Phaseolus coccineus</name>
    <name type="common">Scarlet runner bean</name>
    <name type="synonym">Phaseolus multiflorus</name>
    <dbReference type="NCBI Taxonomy" id="3886"/>
    <lineage>
        <taxon>Eukaryota</taxon>
        <taxon>Viridiplantae</taxon>
        <taxon>Streptophyta</taxon>
        <taxon>Embryophyta</taxon>
        <taxon>Tracheophyta</taxon>
        <taxon>Spermatophyta</taxon>
        <taxon>Magnoliopsida</taxon>
        <taxon>eudicotyledons</taxon>
        <taxon>Gunneridae</taxon>
        <taxon>Pentapetalae</taxon>
        <taxon>rosids</taxon>
        <taxon>fabids</taxon>
        <taxon>Fabales</taxon>
        <taxon>Fabaceae</taxon>
        <taxon>Papilionoideae</taxon>
        <taxon>50 kb inversion clade</taxon>
        <taxon>NPAAA clade</taxon>
        <taxon>indigoferoid/millettioid clade</taxon>
        <taxon>Phaseoleae</taxon>
        <taxon>Phaseolus</taxon>
    </lineage>
</organism>
<dbReference type="Proteomes" id="UP001374584">
    <property type="component" value="Unassembled WGS sequence"/>
</dbReference>
<accession>A0AAN9LDR9</accession>
<evidence type="ECO:0000313" key="1">
    <source>
        <dbReference type="EMBL" id="KAK7334167.1"/>
    </source>
</evidence>
<evidence type="ECO:0000313" key="2">
    <source>
        <dbReference type="Proteomes" id="UP001374584"/>
    </source>
</evidence>